<dbReference type="NCBIfam" id="NF006743">
    <property type="entry name" value="PRK09270.1-2"/>
    <property type="match status" value="1"/>
</dbReference>
<proteinExistence type="predicted"/>
<keyword evidence="2" id="KW-1185">Reference proteome</keyword>
<reference evidence="1 2" key="1">
    <citation type="submission" date="2024-09" db="EMBL/GenBank/DDBJ databases">
        <authorList>
            <person name="Sun Q."/>
            <person name="Mori K."/>
        </authorList>
    </citation>
    <scope>NUCLEOTIDE SEQUENCE [LARGE SCALE GENOMIC DNA]</scope>
    <source>
        <strain evidence="1 2">TBRC 0563</strain>
    </source>
</reference>
<evidence type="ECO:0000313" key="1">
    <source>
        <dbReference type="EMBL" id="MFB9838049.1"/>
    </source>
</evidence>
<dbReference type="Pfam" id="PF03308">
    <property type="entry name" value="MeaB"/>
    <property type="match status" value="1"/>
</dbReference>
<dbReference type="PANTHER" id="PTHR10285">
    <property type="entry name" value="URIDINE KINASE"/>
    <property type="match status" value="1"/>
</dbReference>
<comment type="caution">
    <text evidence="1">The sequence shown here is derived from an EMBL/GenBank/DDBJ whole genome shotgun (WGS) entry which is preliminary data.</text>
</comment>
<dbReference type="SUPFAM" id="SSF52540">
    <property type="entry name" value="P-loop containing nucleoside triphosphate hydrolases"/>
    <property type="match status" value="1"/>
</dbReference>
<dbReference type="Proteomes" id="UP001589627">
    <property type="component" value="Unassembled WGS sequence"/>
</dbReference>
<dbReference type="Gene3D" id="3.40.50.300">
    <property type="entry name" value="P-loop containing nucleotide triphosphate hydrolases"/>
    <property type="match status" value="2"/>
</dbReference>
<dbReference type="GO" id="GO:0016301">
    <property type="term" value="F:kinase activity"/>
    <property type="evidence" value="ECO:0007669"/>
    <property type="project" value="UniProtKB-KW"/>
</dbReference>
<name>A0ABV5YSI1_9ACTN</name>
<sequence>MLEALAARARGLRHGGERAILGIAGCPGAGKSTLAELLVRRLAEEGEAVALVPMDGFHLADVALDRLGRRERKGAIDTFDGDGYLALLRRARTDLRRTVYAPGFERDLEQPIAGSIPVDPGVRLVVTEGNYLLADAEPWPLVRAELAEVWYCELDEAVRRERLIARHVLFGKSEPEARRWVAAVDDSNARLIAAGRGKADLIVDMAAIGPAERVTVTRRVDVGRDARRGRGGRDERPQ</sequence>
<keyword evidence="1" id="KW-0418">Kinase</keyword>
<protein>
    <submittedName>
        <fullName evidence="1">Nucleoside/nucleotide kinase family protein</fullName>
    </submittedName>
</protein>
<gene>
    <name evidence="1" type="ORF">ACFFNX_38395</name>
</gene>
<dbReference type="EMBL" id="JBHLZP010000457">
    <property type="protein sequence ID" value="MFB9838049.1"/>
    <property type="molecule type" value="Genomic_DNA"/>
</dbReference>
<accession>A0ABV5YSI1</accession>
<dbReference type="InterPro" id="IPR027417">
    <property type="entry name" value="P-loop_NTPase"/>
</dbReference>
<organism evidence="1 2">
    <name type="scientific">Actinoallomurus acaciae</name>
    <dbReference type="NCBI Taxonomy" id="502577"/>
    <lineage>
        <taxon>Bacteria</taxon>
        <taxon>Bacillati</taxon>
        <taxon>Actinomycetota</taxon>
        <taxon>Actinomycetes</taxon>
        <taxon>Streptosporangiales</taxon>
        <taxon>Thermomonosporaceae</taxon>
        <taxon>Actinoallomurus</taxon>
    </lineage>
</organism>
<dbReference type="RefSeq" id="WP_378211022.1">
    <property type="nucleotide sequence ID" value="NZ_JBHLZP010000457.1"/>
</dbReference>
<evidence type="ECO:0000313" key="2">
    <source>
        <dbReference type="Proteomes" id="UP001589627"/>
    </source>
</evidence>
<keyword evidence="1" id="KW-0808">Transferase</keyword>